<evidence type="ECO:0000256" key="3">
    <source>
        <dbReference type="ARBA" id="ARBA00022729"/>
    </source>
</evidence>
<evidence type="ECO:0000256" key="6">
    <source>
        <dbReference type="SAM" id="Phobius"/>
    </source>
</evidence>
<evidence type="ECO:0000259" key="8">
    <source>
        <dbReference type="Pfam" id="PF17966"/>
    </source>
</evidence>
<evidence type="ECO:0000256" key="4">
    <source>
        <dbReference type="ARBA" id="ARBA00023088"/>
    </source>
</evidence>
<keyword evidence="6" id="KW-0812">Transmembrane</keyword>
<dbReference type="Pfam" id="PF17966">
    <property type="entry name" value="Muc_B2"/>
    <property type="match status" value="1"/>
</dbReference>
<dbReference type="Gene3D" id="2.60.40.4300">
    <property type="match status" value="1"/>
</dbReference>
<organism evidence="9 10">
    <name type="scientific">Enterococcus cecorum</name>
    <dbReference type="NCBI Taxonomy" id="44008"/>
    <lineage>
        <taxon>Bacteria</taxon>
        <taxon>Bacillati</taxon>
        <taxon>Bacillota</taxon>
        <taxon>Bacilli</taxon>
        <taxon>Lactobacillales</taxon>
        <taxon>Enterococcaceae</taxon>
        <taxon>Enterococcus</taxon>
    </lineage>
</organism>
<comment type="caution">
    <text evidence="9">The sequence shown here is derived from an EMBL/GenBank/DDBJ whole genome shotgun (WGS) entry which is preliminary data.</text>
</comment>
<feature type="compositionally biased region" description="Polar residues" evidence="5">
    <location>
        <begin position="811"/>
        <end position="829"/>
    </location>
</feature>
<keyword evidence="1" id="KW-0134">Cell wall</keyword>
<feature type="compositionally biased region" description="Polar residues" evidence="5">
    <location>
        <begin position="780"/>
        <end position="803"/>
    </location>
</feature>
<evidence type="ECO:0000256" key="2">
    <source>
        <dbReference type="ARBA" id="ARBA00022525"/>
    </source>
</evidence>
<dbReference type="AlphaFoldDB" id="A0A1Y4QTB1"/>
<accession>A0A1Y4QTB1</accession>
<keyword evidence="6" id="KW-0472">Membrane</keyword>
<dbReference type="InterPro" id="IPR019931">
    <property type="entry name" value="LPXTG_anchor"/>
</dbReference>
<keyword evidence="2" id="KW-0964">Secreted</keyword>
<feature type="domain" description="Gram-positive cocci surface proteins LPxTG" evidence="7">
    <location>
        <begin position="859"/>
        <end position="898"/>
    </location>
</feature>
<keyword evidence="3" id="KW-0732">Signal</keyword>
<reference evidence="10" key="1">
    <citation type="submission" date="2017-04" db="EMBL/GenBank/DDBJ databases">
        <title>Function of individual gut microbiota members based on whole genome sequencing of pure cultures obtained from chicken caecum.</title>
        <authorList>
            <person name="Medvecky M."/>
            <person name="Cejkova D."/>
            <person name="Polansky O."/>
            <person name="Karasova D."/>
            <person name="Kubasova T."/>
            <person name="Cizek A."/>
            <person name="Rychlik I."/>
        </authorList>
    </citation>
    <scope>NUCLEOTIDE SEQUENCE [LARGE SCALE GENOMIC DNA]</scope>
    <source>
        <strain evidence="10">An144</strain>
    </source>
</reference>
<evidence type="ECO:0000313" key="9">
    <source>
        <dbReference type="EMBL" id="OUQ08151.1"/>
    </source>
</evidence>
<dbReference type="NCBIfam" id="TIGR01167">
    <property type="entry name" value="LPXTG_anchor"/>
    <property type="match status" value="1"/>
</dbReference>
<dbReference type="EMBL" id="NFLC01000036">
    <property type="protein sequence ID" value="OUQ08151.1"/>
    <property type="molecule type" value="Genomic_DNA"/>
</dbReference>
<dbReference type="Pfam" id="PF00746">
    <property type="entry name" value="Gram_pos_anchor"/>
    <property type="match status" value="1"/>
</dbReference>
<sequence>MEKQKKYTLRKIAGYGLVSCAVGLVLIGTHSAYAEENALERTNAEIISNEVETNMDLSDEKINVSEVYSDTDKLKVTVTRTIYFKDKETNKDVANPIVQTIDVKETRTGSSYYVNHEHAEEPNNSILPEVKTPQIKGLVADRDVVQSVDISKNVYNSDDSFHPRITDTQAIVYYTNVTPSQEQPSLDLAYTEEEMQTKAQLTGQVNLYIHKYEPNGEIHKDTLTFSDFIYDVNTIEKIIGENYRLPMYIYSKNGIMNPTVTLDKPMKTLDSLIAFHRDYVPNVQSDFIYTLNQYYLDENGEKVQIFEIPSTITYHLDENGLSVEDHLKELTVAGEAKVGSGYISHNKGGSPSTISGVRYQIAPNTLLPKAFEYEGNFYIPMSKSIPLRNLYVDYDNGKTTRQATYTSDIVYRRINHLEHLDTLANTGADTFKIVINGFNTLAHTTHIPVVSHYSWDKENGLQVTYELKDVDVTYFSDEKVQFEEISLVDLNNLETSEESRNYDEHTAKPTQAIKIRYKLFLSEDKYIQTEQIANMNYKTTNDSVFEIVLGRMLTSKEEAAIQSLLSNPEEQVVKDSKLTADILIKYDKDGKHLTEMPTVVRVAFTQPKQYRLNGNALEETFGEIVPVGDMIQMGLQSQELQVLDIGNVAKTDTAIDLHVLDSYSGMDKEKILGSLNERIQPYLEQSSQVRVFLLIAKDRIREANPAYINEFHSNYFIYPIVIPENEITSSTIKTFHTTIHYRLPHAEVDSEEQVALPDDFNFDNVVDEPTQTEKSELKDSGTQTDTPSISDSGVQTDNPSTNDESTKTDEPTTSDNGTQTDNPDTTDAGTQLPLAEKKPAKTQNNKPNLIQKHKMQYTSSSKNSLPQAGAKEQVSLGILGLSMMLFSGFLSIFKRKNHKN</sequence>
<evidence type="ECO:0000313" key="10">
    <source>
        <dbReference type="Proteomes" id="UP000196074"/>
    </source>
</evidence>
<keyword evidence="4" id="KW-0572">Peptidoglycan-anchor</keyword>
<evidence type="ECO:0000256" key="5">
    <source>
        <dbReference type="SAM" id="MobiDB-lite"/>
    </source>
</evidence>
<dbReference type="RefSeq" id="WP_087216186.1">
    <property type="nucleotide sequence ID" value="NZ_NFLC01000036.1"/>
</dbReference>
<feature type="transmembrane region" description="Helical" evidence="6">
    <location>
        <begin position="874"/>
        <end position="893"/>
    </location>
</feature>
<feature type="domain" description="Mub B2-like" evidence="8">
    <location>
        <begin position="70"/>
        <end position="156"/>
    </location>
</feature>
<keyword evidence="6" id="KW-1133">Transmembrane helix</keyword>
<dbReference type="InterPro" id="IPR041495">
    <property type="entry name" value="Mub_B2"/>
</dbReference>
<proteinExistence type="predicted"/>
<dbReference type="Proteomes" id="UP000196074">
    <property type="component" value="Unassembled WGS sequence"/>
</dbReference>
<gene>
    <name evidence="9" type="ORF">B5E88_11490</name>
</gene>
<protein>
    <submittedName>
        <fullName evidence="9">Uncharacterized protein</fullName>
    </submittedName>
</protein>
<evidence type="ECO:0000259" key="7">
    <source>
        <dbReference type="Pfam" id="PF00746"/>
    </source>
</evidence>
<name>A0A1Y4QTB1_9ENTE</name>
<feature type="region of interest" description="Disordered" evidence="5">
    <location>
        <begin position="761"/>
        <end position="850"/>
    </location>
</feature>
<evidence type="ECO:0000256" key="1">
    <source>
        <dbReference type="ARBA" id="ARBA00022512"/>
    </source>
</evidence>